<evidence type="ECO:0000313" key="1">
    <source>
        <dbReference type="EMBL" id="CDG19997.1"/>
    </source>
</evidence>
<proteinExistence type="predicted"/>
<keyword evidence="2" id="KW-1185">Reference proteome</keyword>
<name>A0A068QY65_9GAMM</name>
<dbReference type="KEGG" id="xpo:XPG1_0342"/>
<organism evidence="1 2">
    <name type="scientific">Xenorhabdus poinarii G6</name>
    <dbReference type="NCBI Taxonomy" id="1354304"/>
    <lineage>
        <taxon>Bacteria</taxon>
        <taxon>Pseudomonadati</taxon>
        <taxon>Pseudomonadota</taxon>
        <taxon>Gammaproteobacteria</taxon>
        <taxon>Enterobacterales</taxon>
        <taxon>Morganellaceae</taxon>
        <taxon>Xenorhabdus</taxon>
    </lineage>
</organism>
<accession>A0A068QY65</accession>
<dbReference type="RefSeq" id="WP_045957520.1">
    <property type="nucleotide sequence ID" value="NZ_FO704551.1"/>
</dbReference>
<dbReference type="Proteomes" id="UP000032735">
    <property type="component" value="Chromosome"/>
</dbReference>
<protein>
    <submittedName>
        <fullName evidence="1">Uncharacterized protein</fullName>
    </submittedName>
</protein>
<sequence length="70" mass="7414">MALVKVVSNNFFAGADLKKLEVGAQLDVSEENAAAWIKTGLVEPIGKKELEVATPTKQKSKGKKDGDNTG</sequence>
<dbReference type="EMBL" id="FO704551">
    <property type="protein sequence ID" value="CDG19997.1"/>
    <property type="molecule type" value="Genomic_DNA"/>
</dbReference>
<gene>
    <name evidence="1" type="ORF">XPG1_0342</name>
</gene>
<dbReference type="STRING" id="1354304.XPG1_0342"/>
<reference evidence="1 2" key="1">
    <citation type="submission" date="2013-07" db="EMBL/GenBank/DDBJ databases">
        <authorList>
            <person name="Genoscope - CEA"/>
        </authorList>
    </citation>
    <scope>NUCLEOTIDE SEQUENCE [LARGE SCALE GENOMIC DNA]</scope>
    <source>
        <strain evidence="1 2">G6</strain>
    </source>
</reference>
<dbReference type="HOGENOM" id="CLU_162539_1_0_6"/>
<dbReference type="OrthoDB" id="6615134at2"/>
<evidence type="ECO:0000313" key="2">
    <source>
        <dbReference type="Proteomes" id="UP000032735"/>
    </source>
</evidence>
<dbReference type="AlphaFoldDB" id="A0A068QY65"/>